<evidence type="ECO:0000256" key="7">
    <source>
        <dbReference type="ARBA" id="ARBA00023239"/>
    </source>
</evidence>
<keyword evidence="3" id="KW-0068">Autocatalytic cleavage</keyword>
<dbReference type="PANTHER" id="PTHR33866:SF2">
    <property type="entry name" value="S-ADENOSYLMETHIONINE DECARBOXYLASE PROENZYME"/>
    <property type="match status" value="1"/>
</dbReference>
<evidence type="ECO:0000256" key="6">
    <source>
        <dbReference type="ARBA" id="ARBA00023145"/>
    </source>
</evidence>
<evidence type="ECO:0000256" key="8">
    <source>
        <dbReference type="ARBA" id="ARBA00023270"/>
    </source>
</evidence>
<dbReference type="Proteomes" id="UP000714817">
    <property type="component" value="Unassembled WGS sequence"/>
</dbReference>
<dbReference type="GO" id="GO:0008295">
    <property type="term" value="P:spermidine biosynthetic process"/>
    <property type="evidence" value="ECO:0007669"/>
    <property type="project" value="UniProtKB-KW"/>
</dbReference>
<dbReference type="GO" id="GO:0005829">
    <property type="term" value="C:cytosol"/>
    <property type="evidence" value="ECO:0007669"/>
    <property type="project" value="TreeGrafter"/>
</dbReference>
<keyword evidence="8" id="KW-0704">Schiff base</keyword>
<dbReference type="NCBIfam" id="TIGR03330">
    <property type="entry name" value="SAM_DCase_Bsu"/>
    <property type="match status" value="1"/>
</dbReference>
<dbReference type="EMBL" id="JAGQNY010000005">
    <property type="protein sequence ID" value="MCA9302018.1"/>
    <property type="molecule type" value="Genomic_DNA"/>
</dbReference>
<keyword evidence="7 10" id="KW-0456">Lyase</keyword>
<name>A0A955E1W8_UNCKA</name>
<comment type="caution">
    <text evidence="10">The sequence shown here is derived from an EMBL/GenBank/DDBJ whole genome shotgun (WGS) entry which is preliminary data.</text>
</comment>
<dbReference type="EC" id="4.1.1.50" evidence="10"/>
<dbReference type="Gene3D" id="3.60.90.10">
    <property type="entry name" value="S-adenosylmethionine decarboxylase"/>
    <property type="match status" value="1"/>
</dbReference>
<evidence type="ECO:0000256" key="3">
    <source>
        <dbReference type="ARBA" id="ARBA00022813"/>
    </source>
</evidence>
<evidence type="ECO:0000256" key="1">
    <source>
        <dbReference type="ARBA" id="ARBA00001928"/>
    </source>
</evidence>
<keyword evidence="4" id="KW-0745">Spermidine biosynthesis</keyword>
<gene>
    <name evidence="10" type="primary">speD</name>
    <name evidence="10" type="ORF">KDA10_01460</name>
</gene>
<keyword evidence="9" id="KW-0670">Pyruvate</keyword>
<keyword evidence="6" id="KW-0865">Zymogen</keyword>
<evidence type="ECO:0000256" key="9">
    <source>
        <dbReference type="ARBA" id="ARBA00023317"/>
    </source>
</evidence>
<evidence type="ECO:0000256" key="5">
    <source>
        <dbReference type="ARBA" id="ARBA00023115"/>
    </source>
</evidence>
<reference evidence="10" key="2">
    <citation type="journal article" date="2021" name="Microbiome">
        <title>Successional dynamics and alternative stable states in a saline activated sludge microbial community over 9 years.</title>
        <authorList>
            <person name="Wang Y."/>
            <person name="Ye J."/>
            <person name="Ju F."/>
            <person name="Liu L."/>
            <person name="Boyd J.A."/>
            <person name="Deng Y."/>
            <person name="Parks D.H."/>
            <person name="Jiang X."/>
            <person name="Yin X."/>
            <person name="Woodcroft B.J."/>
            <person name="Tyson G.W."/>
            <person name="Hugenholtz P."/>
            <person name="Polz M.F."/>
            <person name="Zhang T."/>
        </authorList>
    </citation>
    <scope>NUCLEOTIDE SEQUENCE</scope>
    <source>
        <strain evidence="10">HKST-UBA80</strain>
    </source>
</reference>
<sequence length="140" mass="15751">MTAYKNIETTTFGPHLIFDAYGCPYKTLSNMELCFGILSDLADLAGMKKMTEPYVIKATSNEFMGGKDPGGFSGFVIIQESHISIHTFAKRGFATVDLYSCKNFEPESAVEYLKKTLQPRDVDVIKLDRGLKYPKQNIYK</sequence>
<evidence type="ECO:0000256" key="4">
    <source>
        <dbReference type="ARBA" id="ARBA00023066"/>
    </source>
</evidence>
<dbReference type="Pfam" id="PF02675">
    <property type="entry name" value="AdoMet_dc"/>
    <property type="match status" value="1"/>
</dbReference>
<dbReference type="PANTHER" id="PTHR33866">
    <property type="entry name" value="S-ADENOSYLMETHIONINE DECARBOXYLASE PROENZYME"/>
    <property type="match status" value="1"/>
</dbReference>
<reference evidence="10" key="1">
    <citation type="submission" date="2020-04" db="EMBL/GenBank/DDBJ databases">
        <authorList>
            <person name="Zhang T."/>
        </authorList>
    </citation>
    <scope>NUCLEOTIDE SEQUENCE</scope>
    <source>
        <strain evidence="10">HKST-UBA80</strain>
    </source>
</reference>
<evidence type="ECO:0000256" key="2">
    <source>
        <dbReference type="ARBA" id="ARBA00022793"/>
    </source>
</evidence>
<keyword evidence="5" id="KW-0620">Polyamine biosynthesis</keyword>
<protein>
    <submittedName>
        <fullName evidence="10">Adenosylmethionine decarboxylase</fullName>
        <ecNumber evidence="10">4.1.1.50</ecNumber>
    </submittedName>
</protein>
<evidence type="ECO:0000313" key="10">
    <source>
        <dbReference type="EMBL" id="MCA9302018.1"/>
    </source>
</evidence>
<evidence type="ECO:0000313" key="11">
    <source>
        <dbReference type="Proteomes" id="UP000714817"/>
    </source>
</evidence>
<dbReference type="SUPFAM" id="SSF56276">
    <property type="entry name" value="S-adenosylmethionine decarboxylase"/>
    <property type="match status" value="1"/>
</dbReference>
<dbReference type="GO" id="GO:0004014">
    <property type="term" value="F:adenosylmethionine decarboxylase activity"/>
    <property type="evidence" value="ECO:0007669"/>
    <property type="project" value="UniProtKB-EC"/>
</dbReference>
<keyword evidence="2" id="KW-0210">Decarboxylase</keyword>
<dbReference type="InterPro" id="IPR003826">
    <property type="entry name" value="AdoMetDC_fam_prok"/>
</dbReference>
<dbReference type="AlphaFoldDB" id="A0A955E1W8"/>
<organism evidence="10 11">
    <name type="scientific">candidate division WWE3 bacterium</name>
    <dbReference type="NCBI Taxonomy" id="2053526"/>
    <lineage>
        <taxon>Bacteria</taxon>
        <taxon>Katanobacteria</taxon>
    </lineage>
</organism>
<proteinExistence type="predicted"/>
<dbReference type="InterPro" id="IPR017716">
    <property type="entry name" value="S-AdoMet_deCOase_pro-enz"/>
</dbReference>
<comment type="cofactor">
    <cofactor evidence="1">
        <name>pyruvate</name>
        <dbReference type="ChEBI" id="CHEBI:15361"/>
    </cofactor>
</comment>
<accession>A0A955E1W8</accession>
<dbReference type="InterPro" id="IPR016067">
    <property type="entry name" value="S-AdoMet_deCO2ase_core"/>
</dbReference>